<keyword evidence="2" id="KW-1185">Reference proteome</keyword>
<dbReference type="Proteomes" id="UP000682645">
    <property type="component" value="Segment"/>
</dbReference>
<proteinExistence type="predicted"/>
<organism evidence="1 2">
    <name type="scientific">Homarus gammarus nudivirus</name>
    <dbReference type="NCBI Taxonomy" id="2509616"/>
    <lineage>
        <taxon>Viruses</taxon>
        <taxon>Viruses incertae sedis</taxon>
        <taxon>Naldaviricetes</taxon>
        <taxon>Lefavirales</taxon>
        <taxon>Nudiviridae</taxon>
        <taxon>Gammanudivirus</taxon>
        <taxon>Gammanudivirus hogammari</taxon>
    </lineage>
</organism>
<gene>
    <name evidence="1" type="ORF">HgNV_061</name>
</gene>
<reference evidence="1" key="1">
    <citation type="journal article" date="2019" name="Sci. Rep.">
        <title>The first clawed lobster virus Homarus gammarus nudivirus (HgNV n. sp.) expands the diversity of the Nudiviridae.</title>
        <authorList>
            <person name="Holt C.C."/>
            <person name="Stone M."/>
            <person name="Bass D."/>
            <person name="Bateman K.S."/>
            <person name="van Aerle R."/>
            <person name="Daniels C.L."/>
            <person name="van der Giezen M."/>
            <person name="Ross S.H."/>
            <person name="Hooper C."/>
            <person name="Stentiford G.D."/>
        </authorList>
    </citation>
    <scope>NUCLEOTIDE SEQUENCE</scope>
    <source>
        <strain evidence="1">52S104HLG2</strain>
    </source>
</reference>
<evidence type="ECO:0000313" key="1">
    <source>
        <dbReference type="EMBL" id="QBB28666.1"/>
    </source>
</evidence>
<accession>A0A411HBA2</accession>
<name>A0A411HBA2_9VIRU</name>
<protein>
    <submittedName>
        <fullName evidence="1">Uncharacterized protein</fullName>
    </submittedName>
</protein>
<dbReference type="EMBL" id="MK439999">
    <property type="protein sequence ID" value="QBB28666.1"/>
    <property type="molecule type" value="Genomic_DNA"/>
</dbReference>
<sequence length="439" mass="48872">MANISVDTVTETFYQPHGIFSSHLTDCLNKIEPYTVKDVPFVPYDDDLQDCLLEAKLLPAAKSEAPIKFAKLFDNEHVQLDVENHKLKIQCAESLGSSLHTINTGIVFQVPPNQTLVISIPTKTNAKMNPVLIDSSMAMSVLLFINTNDSGPQVVECDLTLFANNAAKYKIENKSQDIEKGTIKNFSGNLLNVATKKKEIDPYTSCITVENKVNEDTKSKYKLVDICGVEFALCPNTALLIASRKRNHEKGQQPLVGAINLKTASAPTVINYAGIKAVEVSYTVVQGYYPNMKFIKSDAPIKSSNGGYNGWLCLYEPQYADIVAIYKNAHNIAKFIDIGKQILTRFDWDSEENIEIMINTCSIKNIKKMRQTPPTKCTDFAEYLKTIRPDKSCSVSLFAKMSLCISDLERLCGKGLTPKKRQNTEVMSPVDESKKSKIN</sequence>
<evidence type="ECO:0000313" key="2">
    <source>
        <dbReference type="Proteomes" id="UP000682645"/>
    </source>
</evidence>